<feature type="domain" description="Anti-sigma factor NepR" evidence="1">
    <location>
        <begin position="14"/>
        <end position="46"/>
    </location>
</feature>
<evidence type="ECO:0000313" key="2">
    <source>
        <dbReference type="EMBL" id="SPF28478.1"/>
    </source>
</evidence>
<dbReference type="Proteomes" id="UP000244932">
    <property type="component" value="Unassembled WGS sequence"/>
</dbReference>
<accession>A0A2R8A8X4</accession>
<gene>
    <name evidence="2" type="ORF">POI8812_00779</name>
</gene>
<dbReference type="InterPro" id="IPR041649">
    <property type="entry name" value="NepR"/>
</dbReference>
<evidence type="ECO:0000313" key="3">
    <source>
        <dbReference type="Proteomes" id="UP000244932"/>
    </source>
</evidence>
<evidence type="ECO:0000259" key="1">
    <source>
        <dbReference type="Pfam" id="PF18557"/>
    </source>
</evidence>
<dbReference type="AlphaFoldDB" id="A0A2R8A8X4"/>
<reference evidence="2 3" key="1">
    <citation type="submission" date="2018-03" db="EMBL/GenBank/DDBJ databases">
        <authorList>
            <person name="Keele B.F."/>
        </authorList>
    </citation>
    <scope>NUCLEOTIDE SEQUENCE [LARGE SCALE GENOMIC DNA]</scope>
    <source>
        <strain evidence="2 3">CeCT 8812</strain>
    </source>
</reference>
<protein>
    <recommendedName>
        <fullName evidence="1">Anti-sigma factor NepR domain-containing protein</fullName>
    </recommendedName>
</protein>
<keyword evidence="3" id="KW-1185">Reference proteome</keyword>
<sequence>MSKEKQGAAENAETRIESHLKRVFEDDMQAPMSDKLAALVEQLRAKGKASDE</sequence>
<organism evidence="2 3">
    <name type="scientific">Pontivivens insulae</name>
    <dbReference type="NCBI Taxonomy" id="1639689"/>
    <lineage>
        <taxon>Bacteria</taxon>
        <taxon>Pseudomonadati</taxon>
        <taxon>Pseudomonadota</taxon>
        <taxon>Alphaproteobacteria</taxon>
        <taxon>Rhodobacterales</taxon>
        <taxon>Paracoccaceae</taxon>
        <taxon>Pontivivens</taxon>
    </lineage>
</organism>
<proteinExistence type="predicted"/>
<name>A0A2R8A8X4_9RHOB</name>
<dbReference type="EMBL" id="OMKW01000001">
    <property type="protein sequence ID" value="SPF28478.1"/>
    <property type="molecule type" value="Genomic_DNA"/>
</dbReference>
<dbReference type="Pfam" id="PF18557">
    <property type="entry name" value="NepR"/>
    <property type="match status" value="1"/>
</dbReference>
<dbReference type="RefSeq" id="WP_162844876.1">
    <property type="nucleotide sequence ID" value="NZ_OMKW01000001.1"/>
</dbReference>